<evidence type="ECO:0000259" key="2">
    <source>
        <dbReference type="Pfam" id="PF00144"/>
    </source>
</evidence>
<dbReference type="InterPro" id="IPR001466">
    <property type="entry name" value="Beta-lactam-related"/>
</dbReference>
<protein>
    <submittedName>
        <fullName evidence="3">Serine hydrolase domain-containing protein</fullName>
        <ecNumber evidence="3">3.-.-.-</ecNumber>
    </submittedName>
</protein>
<dbReference type="GO" id="GO:0016787">
    <property type="term" value="F:hydrolase activity"/>
    <property type="evidence" value="ECO:0007669"/>
    <property type="project" value="UniProtKB-KW"/>
</dbReference>
<accession>A0ABW6A6M8</accession>
<keyword evidence="1" id="KW-0732">Signal</keyword>
<dbReference type="SUPFAM" id="SSF56601">
    <property type="entry name" value="beta-lactamase/transpeptidase-like"/>
    <property type="match status" value="1"/>
</dbReference>
<dbReference type="InterPro" id="IPR012338">
    <property type="entry name" value="Beta-lactam/transpept-like"/>
</dbReference>
<feature type="chain" id="PRO_5046441101" evidence="1">
    <location>
        <begin position="20"/>
        <end position="372"/>
    </location>
</feature>
<feature type="domain" description="Beta-lactamase-related" evidence="2">
    <location>
        <begin position="33"/>
        <end position="359"/>
    </location>
</feature>
<sequence length="372" mass="41069">MKVLLIVLSLFAVVQYIPAQNKMPVRIDTLAERLGKDFMKQEGTVGLSIGVYQNGEKHFFNFGSQVKDKQVPVTSKTIYEIGSITKTFVSLVLANAVVEKKLALNDDVRKYLDGNFPGLEYKGKPITLAHLANTTSRIPNWLPLTPSRITDAPGDSTAFLRESIYGGYSRKDFFNALATVRPDTLPGTKSAHSNAAAQLLAYILENVYKSPINELVEKYVLSPLKMKGTGFLVSGNKNPLLAKGYNVKGQAMPYFTTEFLKGVGGLNSSASDLVQFIEYQLSSGNNAIDLSHQTSFNAGYYQIGLNWLIYKHENGYRQLWTDGGTYGFCSYLVIYPELNSGVVLLANESDDNVPGKLGDIAYQLFLLMGQKH</sequence>
<dbReference type="PANTHER" id="PTHR46825">
    <property type="entry name" value="D-ALANYL-D-ALANINE-CARBOXYPEPTIDASE/ENDOPEPTIDASE AMPH"/>
    <property type="match status" value="1"/>
</dbReference>
<dbReference type="InterPro" id="IPR050491">
    <property type="entry name" value="AmpC-like"/>
</dbReference>
<evidence type="ECO:0000313" key="3">
    <source>
        <dbReference type="EMBL" id="MFD2919848.1"/>
    </source>
</evidence>
<dbReference type="Pfam" id="PF00144">
    <property type="entry name" value="Beta-lactamase"/>
    <property type="match status" value="1"/>
</dbReference>
<dbReference type="RefSeq" id="WP_386097484.1">
    <property type="nucleotide sequence ID" value="NZ_JBHUOZ010000002.1"/>
</dbReference>
<dbReference type="EC" id="3.-.-.-" evidence="3"/>
<evidence type="ECO:0000256" key="1">
    <source>
        <dbReference type="SAM" id="SignalP"/>
    </source>
</evidence>
<proteinExistence type="predicted"/>
<reference evidence="4" key="1">
    <citation type="journal article" date="2019" name="Int. J. Syst. Evol. Microbiol.">
        <title>The Global Catalogue of Microorganisms (GCM) 10K type strain sequencing project: providing services to taxonomists for standard genome sequencing and annotation.</title>
        <authorList>
            <consortium name="The Broad Institute Genomics Platform"/>
            <consortium name="The Broad Institute Genome Sequencing Center for Infectious Disease"/>
            <person name="Wu L."/>
            <person name="Ma J."/>
        </authorList>
    </citation>
    <scope>NUCLEOTIDE SEQUENCE [LARGE SCALE GENOMIC DNA]</scope>
    <source>
        <strain evidence="4">KCTC 23299</strain>
    </source>
</reference>
<dbReference type="Proteomes" id="UP001597511">
    <property type="component" value="Unassembled WGS sequence"/>
</dbReference>
<dbReference type="Gene3D" id="3.40.710.10">
    <property type="entry name" value="DD-peptidase/beta-lactamase superfamily"/>
    <property type="match status" value="1"/>
</dbReference>
<dbReference type="PANTHER" id="PTHR46825:SF8">
    <property type="entry name" value="BETA-LACTAMASE-RELATED"/>
    <property type="match status" value="1"/>
</dbReference>
<organism evidence="3 4">
    <name type="scientific">Terrimonas rubra</name>
    <dbReference type="NCBI Taxonomy" id="1035890"/>
    <lineage>
        <taxon>Bacteria</taxon>
        <taxon>Pseudomonadati</taxon>
        <taxon>Bacteroidota</taxon>
        <taxon>Chitinophagia</taxon>
        <taxon>Chitinophagales</taxon>
        <taxon>Chitinophagaceae</taxon>
        <taxon>Terrimonas</taxon>
    </lineage>
</organism>
<keyword evidence="4" id="KW-1185">Reference proteome</keyword>
<keyword evidence="3" id="KW-0378">Hydrolase</keyword>
<dbReference type="EMBL" id="JBHUOZ010000002">
    <property type="protein sequence ID" value="MFD2919848.1"/>
    <property type="molecule type" value="Genomic_DNA"/>
</dbReference>
<evidence type="ECO:0000313" key="4">
    <source>
        <dbReference type="Proteomes" id="UP001597511"/>
    </source>
</evidence>
<name>A0ABW6A6M8_9BACT</name>
<comment type="caution">
    <text evidence="3">The sequence shown here is derived from an EMBL/GenBank/DDBJ whole genome shotgun (WGS) entry which is preliminary data.</text>
</comment>
<feature type="signal peptide" evidence="1">
    <location>
        <begin position="1"/>
        <end position="19"/>
    </location>
</feature>
<gene>
    <name evidence="3" type="ORF">ACFS6H_09035</name>
</gene>